<accession>A0A3B3QD03</accession>
<dbReference type="GO" id="GO:0005509">
    <property type="term" value="F:calcium ion binding"/>
    <property type="evidence" value="ECO:0007669"/>
    <property type="project" value="InterPro"/>
</dbReference>
<comment type="subunit">
    <text evidence="13">Homomultimerizes and interacts with various extracellular matrix components.</text>
</comment>
<evidence type="ECO:0000256" key="3">
    <source>
        <dbReference type="ARBA" id="ARBA00021554"/>
    </source>
</evidence>
<dbReference type="InterPro" id="IPR000020">
    <property type="entry name" value="Anaphylatoxin/fibulin"/>
</dbReference>
<keyword evidence="10" id="KW-1015">Disulfide bond</keyword>
<evidence type="ECO:0000256" key="6">
    <source>
        <dbReference type="ARBA" id="ARBA00022536"/>
    </source>
</evidence>
<evidence type="ECO:0000256" key="8">
    <source>
        <dbReference type="ARBA" id="ARBA00022737"/>
    </source>
</evidence>
<organism evidence="17 18">
    <name type="scientific">Paramormyrops kingsleyae</name>
    <dbReference type="NCBI Taxonomy" id="1676925"/>
    <lineage>
        <taxon>Eukaryota</taxon>
        <taxon>Metazoa</taxon>
        <taxon>Chordata</taxon>
        <taxon>Craniata</taxon>
        <taxon>Vertebrata</taxon>
        <taxon>Euteleostomi</taxon>
        <taxon>Actinopterygii</taxon>
        <taxon>Neopterygii</taxon>
        <taxon>Teleostei</taxon>
        <taxon>Osteoglossocephala</taxon>
        <taxon>Osteoglossomorpha</taxon>
        <taxon>Osteoglossiformes</taxon>
        <taxon>Mormyridae</taxon>
        <taxon>Paramormyrops</taxon>
    </lineage>
</organism>
<evidence type="ECO:0000313" key="18">
    <source>
        <dbReference type="Proteomes" id="UP000261540"/>
    </source>
</evidence>
<evidence type="ECO:0000256" key="1">
    <source>
        <dbReference type="ARBA" id="ARBA00004498"/>
    </source>
</evidence>
<keyword evidence="9" id="KW-0106">Calcium</keyword>
<dbReference type="InterPro" id="IPR055088">
    <property type="entry name" value="Fibulin_C"/>
</dbReference>
<dbReference type="InterPro" id="IPR017048">
    <property type="entry name" value="Fibulin-1"/>
</dbReference>
<dbReference type="SMART" id="SM00104">
    <property type="entry name" value="ANATO"/>
    <property type="match status" value="2"/>
</dbReference>
<dbReference type="GO" id="GO:0030198">
    <property type="term" value="P:extracellular matrix organization"/>
    <property type="evidence" value="ECO:0007669"/>
    <property type="project" value="InterPro"/>
</dbReference>
<feature type="domain" description="EGF-like" evidence="16">
    <location>
        <begin position="381"/>
        <end position="422"/>
    </location>
</feature>
<dbReference type="InterPro" id="IPR001881">
    <property type="entry name" value="EGF-like_Ca-bd_dom"/>
</dbReference>
<evidence type="ECO:0000256" key="5">
    <source>
        <dbReference type="ARBA" id="ARBA00022530"/>
    </source>
</evidence>
<feature type="domain" description="EGF-like" evidence="16">
    <location>
        <begin position="505"/>
        <end position="548"/>
    </location>
</feature>
<dbReference type="Proteomes" id="UP000261540">
    <property type="component" value="Unplaced"/>
</dbReference>
<evidence type="ECO:0000256" key="11">
    <source>
        <dbReference type="ARBA" id="ARBA00023180"/>
    </source>
</evidence>
<evidence type="ECO:0000256" key="4">
    <source>
        <dbReference type="ARBA" id="ARBA00022525"/>
    </source>
</evidence>
<keyword evidence="11" id="KW-0325">Glycoprotein</keyword>
<dbReference type="CDD" id="cd00054">
    <property type="entry name" value="EGF_CA"/>
    <property type="match status" value="5"/>
</dbReference>
<dbReference type="SUPFAM" id="SSF57184">
    <property type="entry name" value="Growth factor receptor domain"/>
    <property type="match status" value="1"/>
</dbReference>
<dbReference type="Pfam" id="PF01821">
    <property type="entry name" value="ANATO"/>
    <property type="match status" value="1"/>
</dbReference>
<comment type="function">
    <text evidence="12 13">Incorporated into fibronectin-containing matrix fibers. May play a role in cell adhesion and migration along protein fibers within the extracellular matrix (ECM). Could be important for certain developmental processes and contribute to the supramolecular organization of ECM architecture, in particular to those of basement membranes.</text>
</comment>
<feature type="domain" description="EGF-like" evidence="16">
    <location>
        <begin position="423"/>
        <end position="464"/>
    </location>
</feature>
<dbReference type="Gene3D" id="2.10.25.10">
    <property type="entry name" value="Laminin"/>
    <property type="match status" value="9"/>
</dbReference>
<dbReference type="PANTHER" id="PTHR24050:SF29">
    <property type="entry name" value="FIBULIN-1"/>
    <property type="match status" value="1"/>
</dbReference>
<reference evidence="17" key="2">
    <citation type="submission" date="2025-09" db="UniProtKB">
        <authorList>
            <consortium name="Ensembl"/>
        </authorList>
    </citation>
    <scope>IDENTIFICATION</scope>
</reference>
<dbReference type="GO" id="GO:0030855">
    <property type="term" value="P:epithelial cell differentiation"/>
    <property type="evidence" value="ECO:0007669"/>
    <property type="project" value="UniProtKB-ARBA"/>
</dbReference>
<dbReference type="FunFam" id="2.10.25.10:FF:000078">
    <property type="entry name" value="Fibulin-1"/>
    <property type="match status" value="1"/>
</dbReference>
<dbReference type="SMART" id="SM00181">
    <property type="entry name" value="EGF"/>
    <property type="match status" value="9"/>
</dbReference>
<dbReference type="PIRSF" id="PIRSF036313">
    <property type="entry name" value="Fibulin-1"/>
    <property type="match status" value="1"/>
</dbReference>
<dbReference type="InterPro" id="IPR000152">
    <property type="entry name" value="EGF-type_Asp/Asn_hydroxyl_site"/>
</dbReference>
<dbReference type="FunFam" id="2.10.25.10:FF:000139">
    <property type="entry name" value="Fibulin-1"/>
    <property type="match status" value="1"/>
</dbReference>
<keyword evidence="4 13" id="KW-0964">Secreted</keyword>
<feature type="chain" id="PRO_5017267496" description="Fibulin-1" evidence="15">
    <location>
        <begin position="20"/>
        <end position="723"/>
    </location>
</feature>
<evidence type="ECO:0000259" key="16">
    <source>
        <dbReference type="PROSITE" id="PS50026"/>
    </source>
</evidence>
<evidence type="ECO:0000256" key="10">
    <source>
        <dbReference type="ARBA" id="ARBA00023157"/>
    </source>
</evidence>
<sequence>MAPWIFLLFTFVAVLNAQAALKQMSLAECCRAGQEHGQTSQDCASLPLLSEFPACRMAQEQCCTAVLERSSCEQGIGLALGEGTCEVLSGNACETRSAKMCCQCCILGREALADGLSCELKLPVAYQCGAVSHQCCLQGLAEATGNGTLALENKLPNDQDEDPLNDKCTNTQCSQRCLGNNSCGCFQGYRLKPDGRNCEDINECLLGAHHCQLGEQCINKDGSYRCQREASCGTGYELTDSNICQGEPPRHLVAGLRETKPFNDITDSCTRASAGIRRLIGFFPLTDIDECEIGTHNCGQELVCRNTQGSFRCQPRHQCGPGFFQDALGNCIDINECLSQSAPCPARQTCINTVGSYVCQRSSPSCGRGYHLSEDGARCVDVDECMGTDGACAGHNCINTVGSFRCQCRAGYTFNSISRACEDINECRHFPGRLCAHKCENVQGSYQCSCTMGFKLASDGRNCEDVNECESNPCSQECANVYGSYQCYCRRGYQLSDVDGTTCEDIDECALPTGGHLCAYRCHNVPGSFQCSCPPVGYTLGPSGRSCQDVDECLTATHNCTESESCFNVQGGFRCLSFECPDNYRRAGEMPVRCVKSCPPNDAACLSDPVQSISHTVISLPTFRDFVKPEEIVFLRTNSPAHTALRPAFPSIIFDILAGNVHNSFDIVKRYEQSMAVGVVRQVKPITGPFYTVLKLAMNHVMSGVVSYRNIVNVHIYISEFWF</sequence>
<dbReference type="GO" id="GO:0016504">
    <property type="term" value="F:peptidase activator activity"/>
    <property type="evidence" value="ECO:0007669"/>
    <property type="project" value="InterPro"/>
</dbReference>
<dbReference type="GeneTree" id="ENSGT00940000156642"/>
<dbReference type="FunFam" id="2.10.25.10:FF:000038">
    <property type="entry name" value="Fibrillin 2"/>
    <property type="match status" value="1"/>
</dbReference>
<dbReference type="STRING" id="1676925.ENSPKIP00000004607"/>
<reference evidence="17" key="1">
    <citation type="submission" date="2025-08" db="UniProtKB">
        <authorList>
            <consortium name="Ensembl"/>
        </authorList>
    </citation>
    <scope>IDENTIFICATION</scope>
</reference>
<dbReference type="FunFam" id="2.10.25.10:FF:000104">
    <property type="entry name" value="Fibulin-1"/>
    <property type="match status" value="1"/>
</dbReference>
<dbReference type="InterPro" id="IPR018097">
    <property type="entry name" value="EGF_Ca-bd_CS"/>
</dbReference>
<feature type="domain" description="EGF-like" evidence="16">
    <location>
        <begin position="465"/>
        <end position="504"/>
    </location>
</feature>
<proteinExistence type="inferred from homology"/>
<evidence type="ECO:0000256" key="9">
    <source>
        <dbReference type="ARBA" id="ARBA00022837"/>
    </source>
</evidence>
<keyword evidence="6 14" id="KW-0245">EGF-like domain</keyword>
<dbReference type="InterPro" id="IPR009030">
    <property type="entry name" value="Growth_fac_rcpt_cys_sf"/>
</dbReference>
<dbReference type="PROSITE" id="PS00010">
    <property type="entry name" value="ASX_HYDROXYL"/>
    <property type="match status" value="4"/>
</dbReference>
<name>A0A3B3QD03_9TELE</name>
<dbReference type="FunFam" id="2.10.25.10:FF:001228">
    <property type="entry name" value="Fibulin 1"/>
    <property type="match status" value="2"/>
</dbReference>
<dbReference type="SUPFAM" id="SSF57196">
    <property type="entry name" value="EGF/Laminin"/>
    <property type="match status" value="4"/>
</dbReference>
<dbReference type="GO" id="GO:0005576">
    <property type="term" value="C:extracellular region"/>
    <property type="evidence" value="ECO:0007669"/>
    <property type="project" value="InterPro"/>
</dbReference>
<protein>
    <recommendedName>
        <fullName evidence="3 13">Fibulin-1</fullName>
    </recommendedName>
</protein>
<evidence type="ECO:0000256" key="7">
    <source>
        <dbReference type="ARBA" id="ARBA00022729"/>
    </source>
</evidence>
<feature type="signal peptide" evidence="15">
    <location>
        <begin position="1"/>
        <end position="19"/>
    </location>
</feature>
<dbReference type="AlphaFoldDB" id="A0A3B3QD03"/>
<dbReference type="PROSITE" id="PS01186">
    <property type="entry name" value="EGF_2"/>
    <property type="match status" value="2"/>
</dbReference>
<evidence type="ECO:0000256" key="12">
    <source>
        <dbReference type="ARBA" id="ARBA00057836"/>
    </source>
</evidence>
<keyword evidence="5 13" id="KW-0272">Extracellular matrix</keyword>
<comment type="subcellular location">
    <subcellularLocation>
        <location evidence="1 13">Secreted</location>
        <location evidence="1 13">Extracellular space</location>
        <location evidence="1 13">Extracellular matrix</location>
    </subcellularLocation>
</comment>
<dbReference type="FunFam" id="2.10.25.10:FF:000341">
    <property type="entry name" value="Fibulin 2"/>
    <property type="match status" value="1"/>
</dbReference>
<dbReference type="InterPro" id="IPR052235">
    <property type="entry name" value="Nephronectin_domain"/>
</dbReference>
<keyword evidence="18" id="KW-1185">Reference proteome</keyword>
<evidence type="ECO:0000256" key="15">
    <source>
        <dbReference type="SAM" id="SignalP"/>
    </source>
</evidence>
<dbReference type="PROSITE" id="PS01177">
    <property type="entry name" value="ANAPHYLATOXIN_1"/>
    <property type="match status" value="1"/>
</dbReference>
<dbReference type="InterPro" id="IPR000742">
    <property type="entry name" value="EGF"/>
</dbReference>
<dbReference type="PROSITE" id="PS50026">
    <property type="entry name" value="EGF_3"/>
    <property type="match status" value="4"/>
</dbReference>
<keyword evidence="8" id="KW-0677">Repeat</keyword>
<keyword evidence="7 15" id="KW-0732">Signal</keyword>
<comment type="similarity">
    <text evidence="2 13">Belongs to the fibulin family.</text>
</comment>
<evidence type="ECO:0000256" key="13">
    <source>
        <dbReference type="PIRNR" id="PIRNR036313"/>
    </source>
</evidence>
<dbReference type="InterPro" id="IPR049883">
    <property type="entry name" value="NOTCH1_EGF-like"/>
</dbReference>
<dbReference type="PROSITE" id="PS01187">
    <property type="entry name" value="EGF_CA"/>
    <property type="match status" value="4"/>
</dbReference>
<evidence type="ECO:0000313" key="17">
    <source>
        <dbReference type="Ensembl" id="ENSPKIP00000004607.1"/>
    </source>
</evidence>
<dbReference type="InterPro" id="IPR026823">
    <property type="entry name" value="cEGF"/>
</dbReference>
<evidence type="ECO:0000256" key="2">
    <source>
        <dbReference type="ARBA" id="ARBA00006127"/>
    </source>
</evidence>
<dbReference type="Pfam" id="PF07645">
    <property type="entry name" value="EGF_CA"/>
    <property type="match status" value="5"/>
</dbReference>
<evidence type="ECO:0000256" key="14">
    <source>
        <dbReference type="PROSITE-ProRule" id="PRU00076"/>
    </source>
</evidence>
<dbReference type="Ensembl" id="ENSPKIT00000028593.1">
    <property type="protein sequence ID" value="ENSPKIP00000004607.1"/>
    <property type="gene ID" value="ENSPKIG00000021644.1"/>
</dbReference>
<dbReference type="SMART" id="SM00179">
    <property type="entry name" value="EGF_CA"/>
    <property type="match status" value="8"/>
</dbReference>
<dbReference type="PANTHER" id="PTHR24050">
    <property type="entry name" value="PA14 DOMAIN-CONTAINING PROTEIN"/>
    <property type="match status" value="1"/>
</dbReference>
<dbReference type="Pfam" id="PF12662">
    <property type="entry name" value="cEGF"/>
    <property type="match status" value="2"/>
</dbReference>
<comment type="caution">
    <text evidence="14">Lacks conserved residue(s) required for the propagation of feature annotation.</text>
</comment>
<dbReference type="Pfam" id="PF22914">
    <property type="entry name" value="Fibulin_C"/>
    <property type="match status" value="1"/>
</dbReference>